<evidence type="ECO:0000313" key="2">
    <source>
        <dbReference type="EMBL" id="JAC24851.1"/>
    </source>
</evidence>
<name>A0A023FSL8_AMBPA</name>
<feature type="signal peptide" evidence="1">
    <location>
        <begin position="1"/>
        <end position="26"/>
    </location>
</feature>
<reference evidence="2" key="1">
    <citation type="submission" date="2014-03" db="EMBL/GenBank/DDBJ databases">
        <title>The sialotranscriptome of Amblyomma triste, Amblyomma parvum and Amblyomma cajennense ticks, uncovered by 454-based RNA-seq.</title>
        <authorList>
            <person name="Garcia G.R."/>
            <person name="Gardinassi L.G."/>
            <person name="Ribeiro J.M."/>
            <person name="Anatrielo E."/>
            <person name="Ferreira B.R."/>
            <person name="Moreira H.N."/>
            <person name="Mafra C."/>
            <person name="Olegario M.M."/>
            <person name="Szabo P.J."/>
            <person name="Miranda-Santos I.K."/>
            <person name="Maruyama S.R."/>
        </authorList>
    </citation>
    <scope>NUCLEOTIDE SEQUENCE</scope>
    <source>
        <strain evidence="2">Araguapaz</strain>
        <tissue evidence="2">Salivary glands</tissue>
    </source>
</reference>
<dbReference type="AlphaFoldDB" id="A0A023FSL8"/>
<protein>
    <submittedName>
        <fullName evidence="2">Putative secreted protein</fullName>
    </submittedName>
</protein>
<accession>A0A023FSL8</accession>
<organism evidence="2">
    <name type="scientific">Amblyomma parvum</name>
    <name type="common">South American tick</name>
    <dbReference type="NCBI Taxonomy" id="251391"/>
    <lineage>
        <taxon>Eukaryota</taxon>
        <taxon>Metazoa</taxon>
        <taxon>Ecdysozoa</taxon>
        <taxon>Arthropoda</taxon>
        <taxon>Chelicerata</taxon>
        <taxon>Arachnida</taxon>
        <taxon>Acari</taxon>
        <taxon>Parasitiformes</taxon>
        <taxon>Ixodida</taxon>
        <taxon>Ixodoidea</taxon>
        <taxon>Ixodidae</taxon>
        <taxon>Amblyomminae</taxon>
        <taxon>Amblyomma</taxon>
    </lineage>
</organism>
<feature type="chain" id="PRO_5001521265" evidence="1">
    <location>
        <begin position="27"/>
        <end position="171"/>
    </location>
</feature>
<feature type="non-terminal residue" evidence="2">
    <location>
        <position position="171"/>
    </location>
</feature>
<evidence type="ECO:0000256" key="1">
    <source>
        <dbReference type="SAM" id="SignalP"/>
    </source>
</evidence>
<keyword evidence="1" id="KW-0732">Signal</keyword>
<proteinExistence type="evidence at transcript level"/>
<dbReference type="EMBL" id="GBBL01002469">
    <property type="protein sequence ID" value="JAC24851.1"/>
    <property type="molecule type" value="mRNA"/>
</dbReference>
<sequence>MMTYLKWSMLSIVALVTGHFFTLGLSKPQEQTNVVPLDPFCGKQPVKIKNMNYYGTCKCRYPVKNLPDGTKCLKTATRPDGEESGRTGRCQNGICILNNITKGCERSPSPKIIPGSLPPFGCAYFCGLENTEYNFFPEGTPCQHRVNPKEYVNGTCKISGERTICTQDVNA</sequence>